<evidence type="ECO:0000313" key="2">
    <source>
        <dbReference type="Proteomes" id="UP000183190"/>
    </source>
</evidence>
<accession>A0A1H6J5W2</accession>
<dbReference type="RefSeq" id="WP_074715879.1">
    <property type="nucleotide sequence ID" value="NZ_FNWV01000004.1"/>
</dbReference>
<sequence length="243" mass="26471">MDIRRIFAVCAAAVMICGAAVSCNEKVKTSKNIESTENKNAVADDLSDVQFEDTVTAGTGDAYLAIADKDFRMQYLGGSDENNQLTFDAGVVHIDGNGDYKVSVNADTKGFRYRATGDPDKEYKPKGMEYAAVIIEDGETAVPNAVITIKKVKVDGKDVELKKKSFTYTDAGKLRSNIFNEWISDDGLPDDSRCDKGALFNNFDNTSPSDINDGSYSAQLVDTGAFDEWTKVEVEFSISGLDK</sequence>
<organism evidence="1 2">
    <name type="scientific">Ruminococcus flavefaciens</name>
    <dbReference type="NCBI Taxonomy" id="1265"/>
    <lineage>
        <taxon>Bacteria</taxon>
        <taxon>Bacillati</taxon>
        <taxon>Bacillota</taxon>
        <taxon>Clostridia</taxon>
        <taxon>Eubacteriales</taxon>
        <taxon>Oscillospiraceae</taxon>
        <taxon>Ruminococcus</taxon>
    </lineage>
</organism>
<reference evidence="1 2" key="1">
    <citation type="submission" date="2016-10" db="EMBL/GenBank/DDBJ databases">
        <authorList>
            <person name="de Groot N.N."/>
        </authorList>
    </citation>
    <scope>NUCLEOTIDE SEQUENCE [LARGE SCALE GENOMIC DNA]</scope>
    <source>
        <strain evidence="1 2">YAD2003</strain>
    </source>
</reference>
<evidence type="ECO:0000313" key="1">
    <source>
        <dbReference type="EMBL" id="SEH56116.1"/>
    </source>
</evidence>
<gene>
    <name evidence="1" type="ORF">SAMN02910265_01453</name>
</gene>
<protein>
    <recommendedName>
        <fullName evidence="3">Lipoprotein</fullName>
    </recommendedName>
</protein>
<proteinExistence type="predicted"/>
<dbReference type="PROSITE" id="PS51257">
    <property type="entry name" value="PROKAR_LIPOPROTEIN"/>
    <property type="match status" value="1"/>
</dbReference>
<dbReference type="OrthoDB" id="1818847at2"/>
<dbReference type="Proteomes" id="UP000183190">
    <property type="component" value="Unassembled WGS sequence"/>
</dbReference>
<name>A0A1H6J5W2_RUMFL</name>
<dbReference type="AlphaFoldDB" id="A0A1H6J5W2"/>
<dbReference type="EMBL" id="FNWV01000004">
    <property type="protein sequence ID" value="SEH56116.1"/>
    <property type="molecule type" value="Genomic_DNA"/>
</dbReference>
<evidence type="ECO:0008006" key="3">
    <source>
        <dbReference type="Google" id="ProtNLM"/>
    </source>
</evidence>